<evidence type="ECO:0000313" key="2">
    <source>
        <dbReference type="EMBL" id="EMA18791.1"/>
    </source>
</evidence>
<reference evidence="2 3" key="1">
    <citation type="journal article" date="2014" name="PLoS Genet.">
        <title>Phylogenetically driven sequencing of extremely halophilic archaea reveals strategies for static and dynamic osmo-response.</title>
        <authorList>
            <person name="Becker E.A."/>
            <person name="Seitzer P.M."/>
            <person name="Tritt A."/>
            <person name="Larsen D."/>
            <person name="Krusor M."/>
            <person name="Yao A.I."/>
            <person name="Wu D."/>
            <person name="Madern D."/>
            <person name="Eisen J.A."/>
            <person name="Darling A.E."/>
            <person name="Facciotti M.T."/>
        </authorList>
    </citation>
    <scope>NUCLEOTIDE SEQUENCE [LARGE SCALE GENOMIC DNA]</scope>
    <source>
        <strain evidence="2 3">JCM 13557</strain>
    </source>
</reference>
<keyword evidence="3" id="KW-1185">Reference proteome</keyword>
<dbReference type="EMBL" id="AOLW01000029">
    <property type="protein sequence ID" value="EMA18791.1"/>
    <property type="molecule type" value="Genomic_DNA"/>
</dbReference>
<evidence type="ECO:0000313" key="3">
    <source>
        <dbReference type="Proteomes" id="UP000011623"/>
    </source>
</evidence>
<dbReference type="PATRIC" id="fig|1227452.3.peg.2825"/>
<gene>
    <name evidence="2" type="ORF">C442_14155</name>
</gene>
<proteinExistence type="predicted"/>
<dbReference type="Pfam" id="PF25925">
    <property type="entry name" value="DUF7970"/>
    <property type="match status" value="1"/>
</dbReference>
<accession>M0KC54</accession>
<evidence type="ECO:0000256" key="1">
    <source>
        <dbReference type="SAM" id="MobiDB-lite"/>
    </source>
</evidence>
<name>M0KC54_9EURY</name>
<comment type="caution">
    <text evidence="2">The sequence shown here is derived from an EMBL/GenBank/DDBJ whole genome shotgun (WGS) entry which is preliminary data.</text>
</comment>
<sequence>MKSGAGSPFEDDFDEEEDTEELDKAEVEPETEPITTDTETESDTTSEASHSSNSLPYKYRRDGVQDGRSHANLFLREEAEAHVEDVVDAMEETFESETVYKIDVLEAIVLAGNDPSRTVADELRKMGYGMK</sequence>
<dbReference type="InterPro" id="IPR058276">
    <property type="entry name" value="DUF7970"/>
</dbReference>
<feature type="region of interest" description="Disordered" evidence="1">
    <location>
        <begin position="1"/>
        <end position="63"/>
    </location>
</feature>
<feature type="compositionally biased region" description="Acidic residues" evidence="1">
    <location>
        <begin position="9"/>
        <end position="21"/>
    </location>
</feature>
<organism evidence="2 3">
    <name type="scientific">Haloarcula amylolytica JCM 13557</name>
    <dbReference type="NCBI Taxonomy" id="1227452"/>
    <lineage>
        <taxon>Archaea</taxon>
        <taxon>Methanobacteriati</taxon>
        <taxon>Methanobacteriota</taxon>
        <taxon>Stenosarchaea group</taxon>
        <taxon>Halobacteria</taxon>
        <taxon>Halobacteriales</taxon>
        <taxon>Haloarculaceae</taxon>
        <taxon>Haloarcula</taxon>
    </lineage>
</organism>
<dbReference type="Proteomes" id="UP000011623">
    <property type="component" value="Unassembled WGS sequence"/>
</dbReference>
<dbReference type="AlphaFoldDB" id="M0KC54"/>
<dbReference type="RefSeq" id="WP_008311451.1">
    <property type="nucleotide sequence ID" value="NZ_AOLW01000029.1"/>
</dbReference>
<protein>
    <submittedName>
        <fullName evidence="2">Uncharacterized protein</fullName>
    </submittedName>
</protein>